<evidence type="ECO:0000313" key="3">
    <source>
        <dbReference type="EMBL" id="KAG7175465.1"/>
    </source>
</evidence>
<reference evidence="3" key="1">
    <citation type="journal article" date="2021" name="Sci. Adv.">
        <title>The American lobster genome reveals insights on longevity, neural, and immune adaptations.</title>
        <authorList>
            <person name="Polinski J.M."/>
            <person name="Zimin A.V."/>
            <person name="Clark K.F."/>
            <person name="Kohn A.B."/>
            <person name="Sadowski N."/>
            <person name="Timp W."/>
            <person name="Ptitsyn A."/>
            <person name="Khanna P."/>
            <person name="Romanova D.Y."/>
            <person name="Williams P."/>
            <person name="Greenwood S.J."/>
            <person name="Moroz L.L."/>
            <person name="Walt D.R."/>
            <person name="Bodnar A.G."/>
        </authorList>
    </citation>
    <scope>NUCLEOTIDE SEQUENCE</scope>
    <source>
        <strain evidence="3">GMGI-L3</strain>
    </source>
</reference>
<proteinExistence type="predicted"/>
<evidence type="ECO:0000256" key="2">
    <source>
        <dbReference type="SAM" id="Phobius"/>
    </source>
</evidence>
<keyword evidence="4" id="KW-1185">Reference proteome</keyword>
<keyword evidence="2" id="KW-0812">Transmembrane</keyword>
<keyword evidence="2" id="KW-1133">Transmembrane helix</keyword>
<evidence type="ECO:0000313" key="4">
    <source>
        <dbReference type="Proteomes" id="UP000747542"/>
    </source>
</evidence>
<comment type="caution">
    <text evidence="3">The sequence shown here is derived from an EMBL/GenBank/DDBJ whole genome shotgun (WGS) entry which is preliminary data.</text>
</comment>
<feature type="compositionally biased region" description="Basic and acidic residues" evidence="1">
    <location>
        <begin position="32"/>
        <end position="65"/>
    </location>
</feature>
<dbReference type="Proteomes" id="UP000747542">
    <property type="component" value="Unassembled WGS sequence"/>
</dbReference>
<dbReference type="AlphaFoldDB" id="A0A8J5N8M2"/>
<sequence>MRVMMKREGMMMGEENDESDVTLCFVLVGGQQEERKEGRKEGRREGGKERGREASHGYIKEERNSRSATLHPPVVAATTPDCSAPPLLHIMTKFLLVVVVALMVLGMVQAVPGGSHGYGGYSGGYYPGPRYNGGYTGGFGGAYTGFGHGTGGGGTAGYNSKLQIDR</sequence>
<name>A0A8J5N8M2_HOMAM</name>
<gene>
    <name evidence="3" type="ORF">Hamer_G022392</name>
</gene>
<feature type="transmembrane region" description="Helical" evidence="2">
    <location>
        <begin position="94"/>
        <end position="112"/>
    </location>
</feature>
<feature type="region of interest" description="Disordered" evidence="1">
    <location>
        <begin position="31"/>
        <end position="72"/>
    </location>
</feature>
<organism evidence="3 4">
    <name type="scientific">Homarus americanus</name>
    <name type="common">American lobster</name>
    <dbReference type="NCBI Taxonomy" id="6706"/>
    <lineage>
        <taxon>Eukaryota</taxon>
        <taxon>Metazoa</taxon>
        <taxon>Ecdysozoa</taxon>
        <taxon>Arthropoda</taxon>
        <taxon>Crustacea</taxon>
        <taxon>Multicrustacea</taxon>
        <taxon>Malacostraca</taxon>
        <taxon>Eumalacostraca</taxon>
        <taxon>Eucarida</taxon>
        <taxon>Decapoda</taxon>
        <taxon>Pleocyemata</taxon>
        <taxon>Astacidea</taxon>
        <taxon>Nephropoidea</taxon>
        <taxon>Nephropidae</taxon>
        <taxon>Homarus</taxon>
    </lineage>
</organism>
<evidence type="ECO:0000256" key="1">
    <source>
        <dbReference type="SAM" id="MobiDB-lite"/>
    </source>
</evidence>
<keyword evidence="2" id="KW-0472">Membrane</keyword>
<accession>A0A8J5N8M2</accession>
<protein>
    <submittedName>
        <fullName evidence="3">Uncharacterized protein</fullName>
    </submittedName>
</protein>
<dbReference type="EMBL" id="JAHLQT010006025">
    <property type="protein sequence ID" value="KAG7175465.1"/>
    <property type="molecule type" value="Genomic_DNA"/>
</dbReference>